<keyword evidence="7 13" id="KW-0653">Protein transport</keyword>
<dbReference type="GO" id="GO:0044874">
    <property type="term" value="P:lipoprotein localization to outer membrane"/>
    <property type="evidence" value="ECO:0007669"/>
    <property type="project" value="UniProtKB-UniRule"/>
</dbReference>
<keyword evidence="8 13" id="KW-0472">Membrane</keyword>
<evidence type="ECO:0000256" key="1">
    <source>
        <dbReference type="ARBA" id="ARBA00004459"/>
    </source>
</evidence>
<evidence type="ECO:0000256" key="11">
    <source>
        <dbReference type="ARBA" id="ARBA00023237"/>
    </source>
</evidence>
<dbReference type="Pfam" id="PF03550">
    <property type="entry name" value="LolB"/>
    <property type="match status" value="1"/>
</dbReference>
<comment type="subunit">
    <text evidence="3 13">Monomer.</text>
</comment>
<accession>A0A140D7P5</accession>
<gene>
    <name evidence="13 15" type="primary">lolB</name>
</gene>
<evidence type="ECO:0000313" key="15">
    <source>
        <dbReference type="EMBL" id="AMK08919.1"/>
    </source>
</evidence>
<evidence type="ECO:0000256" key="14">
    <source>
        <dbReference type="SAM" id="SignalP"/>
    </source>
</evidence>
<feature type="signal peptide" evidence="14">
    <location>
        <begin position="1"/>
        <end position="18"/>
    </location>
</feature>
<evidence type="ECO:0000256" key="12">
    <source>
        <dbReference type="ARBA" id="ARBA00023288"/>
    </source>
</evidence>
<keyword evidence="10 13" id="KW-0143">Chaperone</keyword>
<dbReference type="InterPro" id="IPR029046">
    <property type="entry name" value="LolA/LolB/LppX"/>
</dbReference>
<comment type="similarity">
    <text evidence="2 13">Belongs to the LolB family.</text>
</comment>
<dbReference type="CDD" id="cd16326">
    <property type="entry name" value="LolB"/>
    <property type="match status" value="1"/>
</dbReference>
<dbReference type="EMBL" id="KP661080">
    <property type="protein sequence ID" value="AMK08919.1"/>
    <property type="molecule type" value="Genomic_DNA"/>
</dbReference>
<protein>
    <recommendedName>
        <fullName evidence="4 13">Outer-membrane lipoprotein LolB</fullName>
    </recommendedName>
</protein>
<dbReference type="SUPFAM" id="SSF89392">
    <property type="entry name" value="Prokaryotic lipoproteins and lipoprotein localization factors"/>
    <property type="match status" value="1"/>
</dbReference>
<comment type="function">
    <text evidence="13">Plays a critical role in the incorporation of lipoproteins in the outer membrane after they are released by the LolA protein.</text>
</comment>
<dbReference type="NCBIfam" id="TIGR00548">
    <property type="entry name" value="lolB"/>
    <property type="match status" value="1"/>
</dbReference>
<evidence type="ECO:0000256" key="5">
    <source>
        <dbReference type="ARBA" id="ARBA00022448"/>
    </source>
</evidence>
<dbReference type="HAMAP" id="MF_00233">
    <property type="entry name" value="LolB"/>
    <property type="match status" value="1"/>
</dbReference>
<dbReference type="RefSeq" id="WP_071522985.1">
    <property type="nucleotide sequence ID" value="NZ_JACDXE010000003.1"/>
</dbReference>
<evidence type="ECO:0000256" key="7">
    <source>
        <dbReference type="ARBA" id="ARBA00022927"/>
    </source>
</evidence>
<name>A0A140D7P5_PASMD</name>
<organism evidence="15">
    <name type="scientific">Pasteurella multocida</name>
    <dbReference type="NCBI Taxonomy" id="747"/>
    <lineage>
        <taxon>Bacteria</taxon>
        <taxon>Pseudomonadati</taxon>
        <taxon>Pseudomonadota</taxon>
        <taxon>Gammaproteobacteria</taxon>
        <taxon>Pasteurellales</taxon>
        <taxon>Pasteurellaceae</taxon>
        <taxon>Pasteurella</taxon>
    </lineage>
</organism>
<sequence>MKKQHFLLPIIASFFLFACTLDTERPTDVKYISHTDPTWQQHLSQLKKIRDYTNQGQLGYISQKERFSTRFDWQYQNPTNYCLTLSSTLSPTTLSIEVRHNVMHLSDNKGPLRSAQDAKRLLKEIVGMDLPLDQFALWLKGQPDESREYRVAENHLLAHFSYPIDNQQWTADYLSYHQLPLPLPKDILLKTEGQTLKIRIDNWTY</sequence>
<evidence type="ECO:0000256" key="10">
    <source>
        <dbReference type="ARBA" id="ARBA00023186"/>
    </source>
</evidence>
<evidence type="ECO:0000256" key="8">
    <source>
        <dbReference type="ARBA" id="ARBA00023136"/>
    </source>
</evidence>
<keyword evidence="9 13" id="KW-0564">Palmitate</keyword>
<reference evidence="15" key="1">
    <citation type="submission" date="2015-01" db="EMBL/GenBank/DDBJ databases">
        <title>Draft genome sequence of Pasteurella multocida isolated from alpaca pneumonia.</title>
        <authorList>
            <person name="Maturrano L."/>
            <person name="Hurtado R."/>
            <person name="Allasi N."/>
            <person name="Juscamayta E."/>
            <person name="Fernandez D."/>
            <person name="Maximiliano J."/>
            <person name="Rimac R."/>
            <person name="Rosadio R."/>
        </authorList>
    </citation>
    <scope>NUCLEOTIDE SEQUENCE</scope>
    <source>
        <strain evidence="15">UNMSM</strain>
    </source>
</reference>
<dbReference type="AlphaFoldDB" id="A0A140D7P5"/>
<evidence type="ECO:0000256" key="6">
    <source>
        <dbReference type="ARBA" id="ARBA00022729"/>
    </source>
</evidence>
<dbReference type="Gene3D" id="2.50.20.10">
    <property type="entry name" value="Lipoprotein localisation LolA/LolB/LppX"/>
    <property type="match status" value="1"/>
</dbReference>
<evidence type="ECO:0000256" key="2">
    <source>
        <dbReference type="ARBA" id="ARBA00009696"/>
    </source>
</evidence>
<proteinExistence type="inferred from homology"/>
<dbReference type="GO" id="GO:0015031">
    <property type="term" value="P:protein transport"/>
    <property type="evidence" value="ECO:0007669"/>
    <property type="project" value="UniProtKB-KW"/>
</dbReference>
<comment type="subcellular location">
    <subcellularLocation>
        <location evidence="1 13">Cell outer membrane</location>
        <topology evidence="1 13">Lipid-anchor</topology>
    </subcellularLocation>
</comment>
<feature type="chain" id="PRO_5008865806" description="Outer-membrane lipoprotein LolB" evidence="14">
    <location>
        <begin position="19"/>
        <end position="205"/>
    </location>
</feature>
<evidence type="ECO:0000256" key="4">
    <source>
        <dbReference type="ARBA" id="ARBA00016202"/>
    </source>
</evidence>
<evidence type="ECO:0000256" key="9">
    <source>
        <dbReference type="ARBA" id="ARBA00023139"/>
    </source>
</evidence>
<dbReference type="GO" id="GO:0009279">
    <property type="term" value="C:cell outer membrane"/>
    <property type="evidence" value="ECO:0007669"/>
    <property type="project" value="UniProtKB-SubCell"/>
</dbReference>
<evidence type="ECO:0000256" key="13">
    <source>
        <dbReference type="HAMAP-Rule" id="MF_00233"/>
    </source>
</evidence>
<keyword evidence="5 13" id="KW-0813">Transport</keyword>
<dbReference type="PROSITE" id="PS51257">
    <property type="entry name" value="PROKAR_LIPOPROTEIN"/>
    <property type="match status" value="1"/>
</dbReference>
<keyword evidence="6 13" id="KW-0732">Signal</keyword>
<dbReference type="InterPro" id="IPR004565">
    <property type="entry name" value="OM_lipoprot_LolB"/>
</dbReference>
<evidence type="ECO:0000256" key="3">
    <source>
        <dbReference type="ARBA" id="ARBA00011245"/>
    </source>
</evidence>
<keyword evidence="11 13" id="KW-0998">Cell outer membrane</keyword>
<keyword evidence="12 13" id="KW-0449">Lipoprotein</keyword>